<dbReference type="FunFam" id="3.30.50.10:FF:000058">
    <property type="entry name" value="Nuclear Hormone Receptor family"/>
    <property type="match status" value="1"/>
</dbReference>
<dbReference type="CDD" id="cd07164">
    <property type="entry name" value="NR_DBD_PNR_like_1"/>
    <property type="match status" value="1"/>
</dbReference>
<evidence type="ECO:0000256" key="3">
    <source>
        <dbReference type="ARBA" id="ARBA00022771"/>
    </source>
</evidence>
<keyword evidence="2 10" id="KW-0479">Metal-binding</keyword>
<keyword evidence="15" id="KW-1185">Reference proteome</keyword>
<reference evidence="14 15" key="1">
    <citation type="submission" date="2015-12" db="EMBL/GenBank/DDBJ databases">
        <title>The genome of Folsomia candida.</title>
        <authorList>
            <person name="Faddeeva A."/>
            <person name="Derks M.F."/>
            <person name="Anvar Y."/>
            <person name="Smit S."/>
            <person name="Van Straalen N."/>
            <person name="Roelofs D."/>
        </authorList>
    </citation>
    <scope>NUCLEOTIDE SEQUENCE [LARGE SCALE GENOMIC DNA]</scope>
    <source>
        <strain evidence="14 15">VU population</strain>
        <tissue evidence="14">Whole body</tissue>
    </source>
</reference>
<dbReference type="Gene3D" id="3.30.50.10">
    <property type="entry name" value="Erythroid Transcription Factor GATA-1, subunit A"/>
    <property type="match status" value="1"/>
</dbReference>
<evidence type="ECO:0000256" key="6">
    <source>
        <dbReference type="ARBA" id="ARBA00023125"/>
    </source>
</evidence>
<feature type="domain" description="Nuclear receptor" evidence="12">
    <location>
        <begin position="8"/>
        <end position="83"/>
    </location>
</feature>
<keyword evidence="8 10" id="KW-0675">Receptor</keyword>
<dbReference type="PROSITE" id="PS51843">
    <property type="entry name" value="NR_LBD"/>
    <property type="match status" value="1"/>
</dbReference>
<accession>A0A226E2W5</accession>
<dbReference type="SMART" id="SM00430">
    <property type="entry name" value="HOLI"/>
    <property type="match status" value="1"/>
</dbReference>
<dbReference type="PRINTS" id="PR00047">
    <property type="entry name" value="STROIDFINGER"/>
</dbReference>
<dbReference type="Pfam" id="PF00105">
    <property type="entry name" value="zf-C4"/>
    <property type="match status" value="1"/>
</dbReference>
<evidence type="ECO:0000259" key="12">
    <source>
        <dbReference type="PROSITE" id="PS51030"/>
    </source>
</evidence>
<comment type="subcellular location">
    <subcellularLocation>
        <location evidence="1 10">Nucleus</location>
    </subcellularLocation>
</comment>
<evidence type="ECO:0000313" key="14">
    <source>
        <dbReference type="EMBL" id="OXA51608.1"/>
    </source>
</evidence>
<dbReference type="GO" id="GO:0008270">
    <property type="term" value="F:zinc ion binding"/>
    <property type="evidence" value="ECO:0007669"/>
    <property type="project" value="UniProtKB-KW"/>
</dbReference>
<dbReference type="InterPro" id="IPR000536">
    <property type="entry name" value="Nucl_hrmn_rcpt_lig-bd"/>
</dbReference>
<comment type="similarity">
    <text evidence="10">Belongs to the nuclear hormone receptor family.</text>
</comment>
<dbReference type="SMART" id="SM00399">
    <property type="entry name" value="ZnF_C4"/>
    <property type="match status" value="1"/>
</dbReference>
<dbReference type="PANTHER" id="PTHR24083">
    <property type="entry name" value="NUCLEAR HORMONE RECEPTOR"/>
    <property type="match status" value="1"/>
</dbReference>
<dbReference type="EMBL" id="LNIX01000007">
    <property type="protein sequence ID" value="OXA51608.1"/>
    <property type="molecule type" value="Genomic_DNA"/>
</dbReference>
<keyword evidence="5 10" id="KW-0805">Transcription regulation</keyword>
<keyword evidence="9 10" id="KW-0539">Nucleus</keyword>
<dbReference type="PRINTS" id="PR00398">
    <property type="entry name" value="STRDHORMONER"/>
</dbReference>
<feature type="region of interest" description="Disordered" evidence="11">
    <location>
        <begin position="208"/>
        <end position="265"/>
    </location>
</feature>
<dbReference type="InterPro" id="IPR013088">
    <property type="entry name" value="Znf_NHR/GATA"/>
</dbReference>
<dbReference type="InterPro" id="IPR050274">
    <property type="entry name" value="Nuclear_hormone_rcpt_NR2"/>
</dbReference>
<dbReference type="InterPro" id="IPR035500">
    <property type="entry name" value="NHR-like_dom_sf"/>
</dbReference>
<comment type="caution">
    <text evidence="14">The sequence shown here is derived from an EMBL/GenBank/DDBJ whole genome shotgun (WGS) entry which is preliminary data.</text>
</comment>
<protein>
    <submittedName>
        <fullName evidence="14">Nuclear receptor subfamily 2 group C member 2</fullName>
    </submittedName>
</protein>
<dbReference type="GO" id="GO:0005634">
    <property type="term" value="C:nucleus"/>
    <property type="evidence" value="ECO:0007669"/>
    <property type="project" value="UniProtKB-SubCell"/>
</dbReference>
<keyword evidence="4 10" id="KW-0862">Zinc</keyword>
<proteinExistence type="inferred from homology"/>
<evidence type="ECO:0000256" key="1">
    <source>
        <dbReference type="ARBA" id="ARBA00004123"/>
    </source>
</evidence>
<evidence type="ECO:0000256" key="10">
    <source>
        <dbReference type="RuleBase" id="RU004334"/>
    </source>
</evidence>
<evidence type="ECO:0000256" key="4">
    <source>
        <dbReference type="ARBA" id="ARBA00022833"/>
    </source>
</evidence>
<feature type="domain" description="NR LBD" evidence="13">
    <location>
        <begin position="255"/>
        <end position="452"/>
    </location>
</feature>
<evidence type="ECO:0000256" key="5">
    <source>
        <dbReference type="ARBA" id="ARBA00023015"/>
    </source>
</evidence>
<feature type="compositionally biased region" description="Low complexity" evidence="11">
    <location>
        <begin position="217"/>
        <end position="227"/>
    </location>
</feature>
<name>A0A226E2W5_FOLCA</name>
<dbReference type="GO" id="GO:0003700">
    <property type="term" value="F:DNA-binding transcription factor activity"/>
    <property type="evidence" value="ECO:0007669"/>
    <property type="project" value="InterPro"/>
</dbReference>
<organism evidence="14 15">
    <name type="scientific">Folsomia candida</name>
    <name type="common">Springtail</name>
    <dbReference type="NCBI Taxonomy" id="158441"/>
    <lineage>
        <taxon>Eukaryota</taxon>
        <taxon>Metazoa</taxon>
        <taxon>Ecdysozoa</taxon>
        <taxon>Arthropoda</taxon>
        <taxon>Hexapoda</taxon>
        <taxon>Collembola</taxon>
        <taxon>Entomobryomorpha</taxon>
        <taxon>Isotomoidea</taxon>
        <taxon>Isotomidae</taxon>
        <taxon>Proisotominae</taxon>
        <taxon>Folsomia</taxon>
    </lineage>
</organism>
<feature type="compositionally biased region" description="Low complexity" evidence="11">
    <location>
        <begin position="239"/>
        <end position="249"/>
    </location>
</feature>
<evidence type="ECO:0000256" key="11">
    <source>
        <dbReference type="SAM" id="MobiDB-lite"/>
    </source>
</evidence>
<dbReference type="Pfam" id="PF00104">
    <property type="entry name" value="Hormone_recep"/>
    <property type="match status" value="2"/>
</dbReference>
<sequence length="452" mass="49783">MEKDGKPDVLCRVCGDKASGKHYGVSSCDGCRGFFKRSIRRNLEYVCKENNNCVVDVTRRNQCQACRFKKCLHVNMKRDAVQHERAPRANCSKPKYLAQFAAGFSPYYFPFKSAFYPPFFTPTTGPHHPNFHPTFHPHTSPSNAAAAALSALGGGVGGGPINTTPTSITAIVPPTTNANSILNNSFAGSDFLQLSSAVNRKLLGFSPCEEKDDRRSNSTNSNSNDSRIGTPSTAGGGHTTTTTTTTTTTSSAVNKEDEVSSSGGEEQGNYYKFLENLHIGNLIHESVYECAAKLLFLSVKWARSVPSFLSLPSTDQTILLEEAWPELFLLSSAQWGLSIDDATLVAGSVVPRLRHETLLSDVRILRETLTRISESAKLREQLQIELLQDQTHVMLQEYCAGKNPPSKIRFGKLLLILPLIRRIGGKVLEELFFKQTIGDIPIERLLCDMFKS</sequence>
<evidence type="ECO:0000259" key="13">
    <source>
        <dbReference type="PROSITE" id="PS51843"/>
    </source>
</evidence>
<keyword evidence="6 10" id="KW-0238">DNA-binding</keyword>
<dbReference type="PROSITE" id="PS00031">
    <property type="entry name" value="NUCLEAR_REC_DBD_1"/>
    <property type="match status" value="1"/>
</dbReference>
<dbReference type="OMA" id="PRLYAAH"/>
<dbReference type="InterPro" id="IPR001628">
    <property type="entry name" value="Znf_hrmn_rcpt"/>
</dbReference>
<evidence type="ECO:0000256" key="2">
    <source>
        <dbReference type="ARBA" id="ARBA00022723"/>
    </source>
</evidence>
<dbReference type="GO" id="GO:0043565">
    <property type="term" value="F:sequence-specific DNA binding"/>
    <property type="evidence" value="ECO:0007669"/>
    <property type="project" value="InterPro"/>
</dbReference>
<dbReference type="PROSITE" id="PS51030">
    <property type="entry name" value="NUCLEAR_REC_DBD_2"/>
    <property type="match status" value="1"/>
</dbReference>
<keyword evidence="7 10" id="KW-0804">Transcription</keyword>
<dbReference type="Gene3D" id="1.10.565.10">
    <property type="entry name" value="Retinoid X Receptor"/>
    <property type="match status" value="2"/>
</dbReference>
<evidence type="ECO:0000256" key="7">
    <source>
        <dbReference type="ARBA" id="ARBA00023163"/>
    </source>
</evidence>
<dbReference type="AlphaFoldDB" id="A0A226E2W5"/>
<dbReference type="Proteomes" id="UP000198287">
    <property type="component" value="Unassembled WGS sequence"/>
</dbReference>
<dbReference type="SUPFAM" id="SSF57716">
    <property type="entry name" value="Glucocorticoid receptor-like (DNA-binding domain)"/>
    <property type="match status" value="1"/>
</dbReference>
<dbReference type="SUPFAM" id="SSF48508">
    <property type="entry name" value="Nuclear receptor ligand-binding domain"/>
    <property type="match status" value="1"/>
</dbReference>
<evidence type="ECO:0000256" key="9">
    <source>
        <dbReference type="ARBA" id="ARBA00023242"/>
    </source>
</evidence>
<evidence type="ECO:0000256" key="8">
    <source>
        <dbReference type="ARBA" id="ARBA00023170"/>
    </source>
</evidence>
<dbReference type="OrthoDB" id="5771769at2759"/>
<dbReference type="InterPro" id="IPR001723">
    <property type="entry name" value="Nuclear_hrmn_rcpt"/>
</dbReference>
<keyword evidence="3 10" id="KW-0863">Zinc-finger</keyword>
<evidence type="ECO:0000313" key="15">
    <source>
        <dbReference type="Proteomes" id="UP000198287"/>
    </source>
</evidence>
<gene>
    <name evidence="14" type="ORF">Fcan01_13471</name>
</gene>